<organism evidence="1 2">
    <name type="scientific">Acaryochloris marina (strain MBIC 11017)</name>
    <dbReference type="NCBI Taxonomy" id="329726"/>
    <lineage>
        <taxon>Bacteria</taxon>
        <taxon>Bacillati</taxon>
        <taxon>Cyanobacteriota</taxon>
        <taxon>Cyanophyceae</taxon>
        <taxon>Acaryochloridales</taxon>
        <taxon>Acaryochloridaceae</taxon>
        <taxon>Acaryochloris</taxon>
    </lineage>
</organism>
<evidence type="ECO:0000313" key="2">
    <source>
        <dbReference type="Proteomes" id="UP000000268"/>
    </source>
</evidence>
<geneLocation type="plasmid" evidence="1 2">
    <name>pREB6</name>
</geneLocation>
<dbReference type="KEGG" id="amr:AM1_F0182"/>
<dbReference type="EMBL" id="CP000843">
    <property type="protein sequence ID" value="ABW33003.1"/>
    <property type="molecule type" value="Genomic_DNA"/>
</dbReference>
<keyword evidence="2" id="KW-1185">Reference proteome</keyword>
<accession>A8ZPX5</accession>
<gene>
    <name evidence="1" type="ordered locus">AM1_F0182</name>
</gene>
<dbReference type="HOGENOM" id="CLU_3323300_0_0_3"/>
<dbReference type="Proteomes" id="UP000000268">
    <property type="component" value="Plasmid pREB6"/>
</dbReference>
<protein>
    <submittedName>
        <fullName evidence="1">Uncharacterized protein</fullName>
    </submittedName>
</protein>
<evidence type="ECO:0000313" key="1">
    <source>
        <dbReference type="EMBL" id="ABW33003.1"/>
    </source>
</evidence>
<reference evidence="1 2" key="1">
    <citation type="journal article" date="2008" name="Proc. Natl. Acad. Sci. U.S.A.">
        <title>Niche adaptation and genome expansion in the chlorophyll d-producing cyanobacterium Acaryochloris marina.</title>
        <authorList>
            <person name="Swingley W.D."/>
            <person name="Chen M."/>
            <person name="Cheung P.C."/>
            <person name="Conrad A.L."/>
            <person name="Dejesa L.C."/>
            <person name="Hao J."/>
            <person name="Honchak B.M."/>
            <person name="Karbach L.E."/>
            <person name="Kurdoglu A."/>
            <person name="Lahiri S."/>
            <person name="Mastrian S.D."/>
            <person name="Miyashita H."/>
            <person name="Page L."/>
            <person name="Ramakrishna P."/>
            <person name="Satoh S."/>
            <person name="Sattley W.M."/>
            <person name="Shimada Y."/>
            <person name="Taylor H.L."/>
            <person name="Tomo T."/>
            <person name="Tsuchiya T."/>
            <person name="Wang Z.T."/>
            <person name="Raymond J."/>
            <person name="Mimuro M."/>
            <person name="Blankenship R.E."/>
            <person name="Touchman J.W."/>
        </authorList>
    </citation>
    <scope>NUCLEOTIDE SEQUENCE [LARGE SCALE GENOMIC DNA]</scope>
    <source>
        <strain evidence="2">MBIC 11017</strain>
        <plasmid evidence="2">Plasmid pREB6</plasmid>
    </source>
</reference>
<name>A8ZPX5_ACAM1</name>
<dbReference type="AlphaFoldDB" id="A8ZPX5"/>
<proteinExistence type="predicted"/>
<sequence>MALTEVEMESQYPRLMRLLQPAVADEDTTLMMLAPVER</sequence>
<keyword evidence="1" id="KW-0614">Plasmid</keyword>